<accession>A0A5J4PEZ3</accession>
<dbReference type="EMBL" id="SNRY01008849">
    <property type="protein sequence ID" value="KAA6307882.1"/>
    <property type="molecule type" value="Genomic_DNA"/>
</dbReference>
<sequence>MEIDILDLYSDYLLVSTQETTATG</sequence>
<proteinExistence type="predicted"/>
<evidence type="ECO:0000313" key="1">
    <source>
        <dbReference type="EMBL" id="KAA6307882.1"/>
    </source>
</evidence>
<name>A0A5J4PEZ3_9ZZZZ</name>
<gene>
    <name evidence="1" type="ORF">EZS27_040443</name>
</gene>
<feature type="non-terminal residue" evidence="1">
    <location>
        <position position="24"/>
    </location>
</feature>
<dbReference type="AlphaFoldDB" id="A0A5J4PEZ3"/>
<protein>
    <submittedName>
        <fullName evidence="1">Uncharacterized protein</fullName>
    </submittedName>
</protein>
<organism evidence="1">
    <name type="scientific">termite gut metagenome</name>
    <dbReference type="NCBI Taxonomy" id="433724"/>
    <lineage>
        <taxon>unclassified sequences</taxon>
        <taxon>metagenomes</taxon>
        <taxon>organismal metagenomes</taxon>
    </lineage>
</organism>
<comment type="caution">
    <text evidence="1">The sequence shown here is derived from an EMBL/GenBank/DDBJ whole genome shotgun (WGS) entry which is preliminary data.</text>
</comment>
<reference evidence="1" key="1">
    <citation type="submission" date="2019-03" db="EMBL/GenBank/DDBJ databases">
        <title>Single cell metagenomics reveals metabolic interactions within the superorganism composed of flagellate Streblomastix strix and complex community of Bacteroidetes bacteria on its surface.</title>
        <authorList>
            <person name="Treitli S.C."/>
            <person name="Kolisko M."/>
            <person name="Husnik F."/>
            <person name="Keeling P."/>
            <person name="Hampl V."/>
        </authorList>
    </citation>
    <scope>NUCLEOTIDE SEQUENCE</scope>
    <source>
        <strain evidence="1">STM</strain>
    </source>
</reference>